<proteinExistence type="predicted"/>
<accession>A0A4Q7YE58</accession>
<evidence type="ECO:0000313" key="3">
    <source>
        <dbReference type="EMBL" id="RZU35607.1"/>
    </source>
</evidence>
<keyword evidence="4" id="KW-1185">Reference proteome</keyword>
<dbReference type="AlphaFoldDB" id="A0A4Q7YE58"/>
<name>A0A4Q7YE58_9BACT</name>
<evidence type="ECO:0000313" key="4">
    <source>
        <dbReference type="Proteomes" id="UP000292958"/>
    </source>
</evidence>
<evidence type="ECO:0000256" key="1">
    <source>
        <dbReference type="SAM" id="Phobius"/>
    </source>
</evidence>
<keyword evidence="1" id="KW-1133">Transmembrane helix</keyword>
<comment type="caution">
    <text evidence="3">The sequence shown here is derived from an EMBL/GenBank/DDBJ whole genome shotgun (WGS) entry which is preliminary data.</text>
</comment>
<dbReference type="InterPro" id="IPR053728">
    <property type="entry name" value="Alginate_Permeability_Chnl"/>
</dbReference>
<keyword evidence="1" id="KW-0472">Membrane</keyword>
<keyword evidence="1" id="KW-0812">Transmembrane</keyword>
<protein>
    <submittedName>
        <fullName evidence="3">Alginate export protein</fullName>
    </submittedName>
</protein>
<dbReference type="Proteomes" id="UP000292958">
    <property type="component" value="Unassembled WGS sequence"/>
</dbReference>
<sequence length="503" mass="57263">MDGDDRQCGARERLQNAPLGSKKLVVEEMKSIRIVRVLVAAFFLTVLPVYAQSDKAAGPPVPDRSYTLLREDENWTFLRDRALRQDFWDPIKYIPLRNPADDWYLTIGGEAREVWEQIGNDNWGQQPYMNGYLNERYMLSLDAHYGKHVRSFVELKSGLNSYRIGGPRPIDEKKLDFQAGFLELGTSKGANSIALRVGRQELEYGSGRLIDVREGPNVRLSFDGFMVKSKMDSWQIDGFAVRPDLDNPGFFDNAPNHAVGFWGVYATRALPRKISLEAYYLGLDRRQATFERGTARELRHTLGARISRPVATESSGLDFDYEGLWQFGTFGSGNIRAWTVASETGYRFPRVRLKPRFSVKADISSGDNPSSKTLGTFNPLFPKGNYFGVLATTGPGPINFIDVHPHVETTFPHNVTASVDWIFQWRENVRDGVYSVPGFLIRPAGNSQARFVGHRPGTELRWQVDRHLWFQADYGIFYAGRFLKETQPGRNLNYWALWAGYKF</sequence>
<reference evidence="3 4" key="1">
    <citation type="submission" date="2019-02" db="EMBL/GenBank/DDBJ databases">
        <title>Genomic Encyclopedia of Archaeal and Bacterial Type Strains, Phase II (KMG-II): from individual species to whole genera.</title>
        <authorList>
            <person name="Goeker M."/>
        </authorList>
    </citation>
    <scope>NUCLEOTIDE SEQUENCE [LARGE SCALE GENOMIC DNA]</scope>
    <source>
        <strain evidence="3 4">DSM 18101</strain>
    </source>
</reference>
<gene>
    <name evidence="3" type="ORF">BDD14_5688</name>
</gene>
<feature type="transmembrane region" description="Helical" evidence="1">
    <location>
        <begin position="32"/>
        <end position="51"/>
    </location>
</feature>
<organism evidence="3 4">
    <name type="scientific">Edaphobacter modestus</name>
    <dbReference type="NCBI Taxonomy" id="388466"/>
    <lineage>
        <taxon>Bacteria</taxon>
        <taxon>Pseudomonadati</taxon>
        <taxon>Acidobacteriota</taxon>
        <taxon>Terriglobia</taxon>
        <taxon>Terriglobales</taxon>
        <taxon>Acidobacteriaceae</taxon>
        <taxon>Edaphobacter</taxon>
    </lineage>
</organism>
<evidence type="ECO:0000259" key="2">
    <source>
        <dbReference type="Pfam" id="PF13372"/>
    </source>
</evidence>
<dbReference type="InterPro" id="IPR025388">
    <property type="entry name" value="Alginate_export_dom"/>
</dbReference>
<dbReference type="Gene3D" id="2.40.160.100">
    <property type="match status" value="1"/>
</dbReference>
<dbReference type="Pfam" id="PF13372">
    <property type="entry name" value="Alginate_exp"/>
    <property type="match status" value="1"/>
</dbReference>
<dbReference type="EMBL" id="SHKW01000002">
    <property type="protein sequence ID" value="RZU35607.1"/>
    <property type="molecule type" value="Genomic_DNA"/>
</dbReference>
<feature type="domain" description="Alginate export" evidence="2">
    <location>
        <begin position="104"/>
        <end position="489"/>
    </location>
</feature>